<dbReference type="RefSeq" id="WP_034519967.1">
    <property type="nucleotide sequence ID" value="NZ_CACRSP010000014.1"/>
</dbReference>
<evidence type="ECO:0000313" key="1">
    <source>
        <dbReference type="EMBL" id="KAB7459578.1"/>
    </source>
</evidence>
<sequence>MGFKAFPHRLIVRIGDEAYRKLRQESRKAGYQVALVERWFLIPQDVGDLYSGIAAKEELHDMMHPELPDGTLAGRRSGETYHDIFLTDAEYEVVILAAVKRGLTQGAYAARILREQIAIAENLDWPIPENLTNKTVDDEARRMLRKLKTGQ</sequence>
<name>A0A6N2US11_9BIFI</name>
<dbReference type="AlphaFoldDB" id="A0A6N2US11"/>
<dbReference type="EMBL" id="WDPD01000013">
    <property type="protein sequence ID" value="KAB7459578.1"/>
    <property type="molecule type" value="Genomic_DNA"/>
</dbReference>
<accession>A0A6N2US11</accession>
<evidence type="ECO:0000313" key="3">
    <source>
        <dbReference type="Proteomes" id="UP000429211"/>
    </source>
</evidence>
<gene>
    <name evidence="2" type="ORF">BDLFYP24_00466</name>
    <name evidence="1" type="ORF">GBB04_09740</name>
</gene>
<evidence type="ECO:0000313" key="2">
    <source>
        <dbReference type="EMBL" id="VYT19011.1"/>
    </source>
</evidence>
<dbReference type="EMBL" id="CACRSP010000014">
    <property type="protein sequence ID" value="VYT19011.1"/>
    <property type="molecule type" value="Genomic_DNA"/>
</dbReference>
<protein>
    <submittedName>
        <fullName evidence="2">Uncharacterized protein</fullName>
    </submittedName>
</protein>
<dbReference type="Proteomes" id="UP000429211">
    <property type="component" value="Unassembled WGS sequence"/>
</dbReference>
<reference evidence="1 3" key="1">
    <citation type="journal article" date="2019" name="Nat. Med.">
        <title>A library of human gut bacterial isolates paired with longitudinal multiomics data enables mechanistic microbiome research.</title>
        <authorList>
            <person name="Poyet M."/>
            <person name="Groussin M."/>
            <person name="Gibbons S.M."/>
            <person name="Avila-Pacheco J."/>
            <person name="Jiang X."/>
            <person name="Kearney S.M."/>
            <person name="Perrotta A.R."/>
            <person name="Berdy B."/>
            <person name="Zhao S."/>
            <person name="Lieberman T.D."/>
            <person name="Swanson P.K."/>
            <person name="Smith M."/>
            <person name="Roesemann S."/>
            <person name="Alexander J.E."/>
            <person name="Rich S.A."/>
            <person name="Livny J."/>
            <person name="Vlamakis H."/>
            <person name="Clish C."/>
            <person name="Bullock K."/>
            <person name="Deik A."/>
            <person name="Scott J."/>
            <person name="Pierce K.A."/>
            <person name="Xavier R.J."/>
            <person name="Alm E.J."/>
        </authorList>
    </citation>
    <scope>NUCLEOTIDE SEQUENCE [LARGE SCALE GENOMIC DNA]</scope>
    <source>
        <strain evidence="1 3">BIOML-A2</strain>
    </source>
</reference>
<reference evidence="2" key="2">
    <citation type="submission" date="2019-11" db="EMBL/GenBank/DDBJ databases">
        <authorList>
            <person name="Feng L."/>
        </authorList>
    </citation>
    <scope>NUCLEOTIDE SEQUENCE</scope>
    <source>
        <strain evidence="2">BdentiumLFYP24</strain>
    </source>
</reference>
<organism evidence="2">
    <name type="scientific">Bifidobacterium dentium</name>
    <dbReference type="NCBI Taxonomy" id="1689"/>
    <lineage>
        <taxon>Bacteria</taxon>
        <taxon>Bacillati</taxon>
        <taxon>Actinomycetota</taxon>
        <taxon>Actinomycetes</taxon>
        <taxon>Bifidobacteriales</taxon>
        <taxon>Bifidobacteriaceae</taxon>
        <taxon>Bifidobacterium</taxon>
    </lineage>
</organism>
<proteinExistence type="predicted"/>